<dbReference type="InterPro" id="IPR004796">
    <property type="entry name" value="PTS_IIC_cello"/>
</dbReference>
<dbReference type="AlphaFoldDB" id="A0A829RB36"/>
<dbReference type="GO" id="GO:0009401">
    <property type="term" value="P:phosphoenolpyruvate-dependent sugar phosphotransferase system"/>
    <property type="evidence" value="ECO:0007669"/>
    <property type="project" value="InterPro"/>
</dbReference>
<evidence type="ECO:0000256" key="3">
    <source>
        <dbReference type="ARBA" id="ARBA00022475"/>
    </source>
</evidence>
<name>A0A829RB36_LISGR</name>
<evidence type="ECO:0000256" key="1">
    <source>
        <dbReference type="ARBA" id="ARBA00004651"/>
    </source>
</evidence>
<evidence type="ECO:0000256" key="2">
    <source>
        <dbReference type="ARBA" id="ARBA00022448"/>
    </source>
</evidence>
<keyword evidence="2 8" id="KW-0813">Transport</keyword>
<dbReference type="NCBIfam" id="TIGR00410">
    <property type="entry name" value="lacE"/>
    <property type="match status" value="1"/>
</dbReference>
<dbReference type="PANTHER" id="PTHR33989">
    <property type="match status" value="1"/>
</dbReference>
<keyword evidence="7 8" id="KW-0472">Membrane</keyword>
<evidence type="ECO:0000313" key="12">
    <source>
        <dbReference type="Proteomes" id="UP000019251"/>
    </source>
</evidence>
<feature type="transmembrane region" description="Helical" evidence="9">
    <location>
        <begin position="270"/>
        <end position="291"/>
    </location>
</feature>
<evidence type="ECO:0000256" key="6">
    <source>
        <dbReference type="ARBA" id="ARBA00022989"/>
    </source>
</evidence>
<feature type="transmembrane region" description="Helical" evidence="9">
    <location>
        <begin position="198"/>
        <end position="223"/>
    </location>
</feature>
<keyword evidence="3 8" id="KW-1003">Cell membrane</keyword>
<comment type="caution">
    <text evidence="11">The sequence shown here is derived from an EMBL/GenBank/DDBJ whole genome shotgun (WGS) entry which is preliminary data.</text>
</comment>
<feature type="transmembrane region" description="Helical" evidence="9">
    <location>
        <begin position="172"/>
        <end position="192"/>
    </location>
</feature>
<evidence type="ECO:0000313" key="11">
    <source>
        <dbReference type="EMBL" id="EUJ29999.1"/>
    </source>
</evidence>
<dbReference type="GO" id="GO:0008982">
    <property type="term" value="F:protein-N(PI)-phosphohistidine-sugar phosphotransferase activity"/>
    <property type="evidence" value="ECO:0007669"/>
    <property type="project" value="UniProtKB-UniRule"/>
</dbReference>
<evidence type="ECO:0000259" key="10">
    <source>
        <dbReference type="PROSITE" id="PS51105"/>
    </source>
</evidence>
<evidence type="ECO:0000256" key="8">
    <source>
        <dbReference type="PIRNR" id="PIRNR006351"/>
    </source>
</evidence>
<gene>
    <name evidence="11" type="ORF">LMUR_02872</name>
</gene>
<feature type="transmembrane region" description="Helical" evidence="9">
    <location>
        <begin position="71"/>
        <end position="91"/>
    </location>
</feature>
<dbReference type="EMBL" id="AODG01000004">
    <property type="protein sequence ID" value="EUJ29999.1"/>
    <property type="molecule type" value="Genomic_DNA"/>
</dbReference>
<keyword evidence="5 9" id="KW-0812">Transmembrane</keyword>
<comment type="function">
    <text evidence="8">The phosphoenolpyruvate-dependent sugar phosphotransferase system (PTS), a major carbohydrate active -transport system, catalyzes the phosphorylation of incoming sugar substrates concomitant with their translocation across the cell membrane.</text>
</comment>
<evidence type="ECO:0000256" key="7">
    <source>
        <dbReference type="ARBA" id="ARBA00023136"/>
    </source>
</evidence>
<dbReference type="PANTHER" id="PTHR33989:SF4">
    <property type="entry name" value="PTS SYSTEM N,N'-DIACETYLCHITOBIOSE-SPECIFIC EIIC COMPONENT"/>
    <property type="match status" value="1"/>
</dbReference>
<comment type="subcellular location">
    <subcellularLocation>
        <location evidence="1">Cell membrane</location>
        <topology evidence="1">Multi-pass membrane protein</topology>
    </subcellularLocation>
</comment>
<feature type="transmembrane region" description="Helical" evidence="9">
    <location>
        <begin position="379"/>
        <end position="397"/>
    </location>
</feature>
<accession>A0A829RB36</accession>
<dbReference type="PROSITE" id="PS51105">
    <property type="entry name" value="PTS_EIIC_TYPE_3"/>
    <property type="match status" value="1"/>
</dbReference>
<proteinExistence type="predicted"/>
<dbReference type="RefSeq" id="WP_036104157.1">
    <property type="nucleotide sequence ID" value="NZ_AODG01000004.1"/>
</dbReference>
<feature type="domain" description="PTS EIIC type-3" evidence="10">
    <location>
        <begin position="8"/>
        <end position="397"/>
    </location>
</feature>
<organism evidence="11 12">
    <name type="scientific">Listeria grayi FSL F6-1183</name>
    <dbReference type="NCBI Taxonomy" id="1265827"/>
    <lineage>
        <taxon>Bacteria</taxon>
        <taxon>Bacillati</taxon>
        <taxon>Bacillota</taxon>
        <taxon>Bacilli</taxon>
        <taxon>Bacillales</taxon>
        <taxon>Listeriaceae</taxon>
        <taxon>Listeria</taxon>
    </lineage>
</organism>
<evidence type="ECO:0000256" key="4">
    <source>
        <dbReference type="ARBA" id="ARBA00022597"/>
    </source>
</evidence>
<dbReference type="InterPro" id="IPR004501">
    <property type="entry name" value="PTS_EIIC_3"/>
</dbReference>
<keyword evidence="4 8" id="KW-0762">Sugar transport</keyword>
<sequence length="423" mass="46873">MNGLLKFFETKISPPLLKIGENRYIMAIKDGMIVTVPFTIIGSIFMILAQFPMDAYQKIIAPYKEAISTPVNVTFGMIGIIALFGITYYLSKIYKLDGIRNVVMAFTSFLLVQTELLKNGSYQINWDNFGTKGLFTAIVVAVVVVEISRFCDRYKLTIKMPASVPEAISRSFSILIPLLFSLTLFWILSILFKVDINAILNMLFSPLVFSLGTLPGIFIFFLVRSLLWCIGIHGGAVLAVADPIFLAMLGKNVDAYANGQTPPYITAAGFETFVFIGGGGATLMLVVFMMMSKNKGLRTLGRLSFPSGLFEINEPVVFGAPIVLNPVLMIPYILSNMTLVVLTYTLMYFDLIGRPVVMVPLTMPPILMQYLASGGDWRCAVYGAAALVITGLIYYPFFKLFEKQREEEEALERDASFTETASS</sequence>
<evidence type="ECO:0000256" key="5">
    <source>
        <dbReference type="ARBA" id="ARBA00022692"/>
    </source>
</evidence>
<keyword evidence="6 9" id="KW-1133">Transmembrane helix</keyword>
<feature type="transmembrane region" description="Helical" evidence="9">
    <location>
        <begin position="230"/>
        <end position="250"/>
    </location>
</feature>
<evidence type="ECO:0000256" key="9">
    <source>
        <dbReference type="SAM" id="Phobius"/>
    </source>
</evidence>
<reference evidence="11 12" key="1">
    <citation type="submission" date="2012-12" db="EMBL/GenBank/DDBJ databases">
        <title>Novel taxa of Listeriaceae from agricultural environments in the United States.</title>
        <authorList>
            <person name="den Bakker H.C."/>
            <person name="Allred A."/>
            <person name="Warchocki S."/>
            <person name="Wright E.M."/>
            <person name="Burrell A."/>
            <person name="Nightingale K.K."/>
            <person name="Kephart D."/>
            <person name="Wiedmann M."/>
        </authorList>
    </citation>
    <scope>NUCLEOTIDE SEQUENCE [LARGE SCALE GENOMIC DNA]</scope>
    <source>
        <strain evidence="11 12">FSL F6-1183</strain>
    </source>
</reference>
<dbReference type="Proteomes" id="UP000019251">
    <property type="component" value="Unassembled WGS sequence"/>
</dbReference>
<feature type="transmembrane region" description="Helical" evidence="9">
    <location>
        <begin position="134"/>
        <end position="151"/>
    </location>
</feature>
<dbReference type="Pfam" id="PF02378">
    <property type="entry name" value="PTS_EIIC"/>
    <property type="match status" value="1"/>
</dbReference>
<dbReference type="GO" id="GO:0005886">
    <property type="term" value="C:plasma membrane"/>
    <property type="evidence" value="ECO:0007669"/>
    <property type="project" value="UniProtKB-SubCell"/>
</dbReference>
<dbReference type="InterPro" id="IPR003352">
    <property type="entry name" value="PTS_EIIC"/>
</dbReference>
<feature type="transmembrane region" description="Helical" evidence="9">
    <location>
        <begin position="32"/>
        <end position="51"/>
    </location>
</feature>
<dbReference type="PIRSF" id="PIRSF006351">
    <property type="entry name" value="PTS_EIIC-Cellobiose"/>
    <property type="match status" value="1"/>
</dbReference>
<dbReference type="InterPro" id="IPR051088">
    <property type="entry name" value="PTS_Sugar-EIIC/EIIB"/>
</dbReference>
<feature type="transmembrane region" description="Helical" evidence="9">
    <location>
        <begin position="98"/>
        <end position="114"/>
    </location>
</feature>
<protein>
    <recommendedName>
        <fullName evidence="8">Permease IIC component</fullName>
    </recommendedName>
</protein>